<protein>
    <submittedName>
        <fullName evidence="1">Unannotated protein</fullName>
    </submittedName>
</protein>
<dbReference type="AlphaFoldDB" id="A0A6J6MVB8"/>
<dbReference type="EMBL" id="CAEZXI010000008">
    <property type="protein sequence ID" value="CAB4677937.1"/>
    <property type="molecule type" value="Genomic_DNA"/>
</dbReference>
<sequence>MSVRRRRFAKPVSTTSSRWLMKMASSKPKLSAYLSAVIESMYERDLIPAISESLFLIYGNLVNVALSEISATGCKVKNHPPSPRQIIRNLFLPISSIKILEIASSTSIFAGVLINTFAADFWILAKWRSQAITF</sequence>
<accession>A0A6J6MVB8</accession>
<name>A0A6J6MVB8_9ZZZZ</name>
<gene>
    <name evidence="1" type="ORF">UFOPK2362_00164</name>
</gene>
<proteinExistence type="predicted"/>
<organism evidence="1">
    <name type="scientific">freshwater metagenome</name>
    <dbReference type="NCBI Taxonomy" id="449393"/>
    <lineage>
        <taxon>unclassified sequences</taxon>
        <taxon>metagenomes</taxon>
        <taxon>ecological metagenomes</taxon>
    </lineage>
</organism>
<evidence type="ECO:0000313" key="1">
    <source>
        <dbReference type="EMBL" id="CAB4677937.1"/>
    </source>
</evidence>
<reference evidence="1" key="1">
    <citation type="submission" date="2020-05" db="EMBL/GenBank/DDBJ databases">
        <authorList>
            <person name="Chiriac C."/>
            <person name="Salcher M."/>
            <person name="Ghai R."/>
            <person name="Kavagutti S V."/>
        </authorList>
    </citation>
    <scope>NUCLEOTIDE SEQUENCE</scope>
</reference>